<evidence type="ECO:0000313" key="2">
    <source>
        <dbReference type="EMBL" id="PTB60605.1"/>
    </source>
</evidence>
<dbReference type="AlphaFoldDB" id="A0A2T4AU68"/>
<reference evidence="2 3" key="1">
    <citation type="submission" date="2016-07" db="EMBL/GenBank/DDBJ databases">
        <title>Multiple horizontal gene transfer events from other fungi enriched the ability of initially mycotrophic Trichoderma (Ascomycota) to feed on dead plant biomass.</title>
        <authorList>
            <consortium name="DOE Joint Genome Institute"/>
            <person name="Aerts A."/>
            <person name="Atanasova L."/>
            <person name="Chenthamara K."/>
            <person name="Zhang J."/>
            <person name="Grujic M."/>
            <person name="Henrissat B."/>
            <person name="Kuo A."/>
            <person name="Salamov A."/>
            <person name="Lipzen A."/>
            <person name="Labutti K."/>
            <person name="Barry K."/>
            <person name="Miao Y."/>
            <person name="Rahimi M.J."/>
            <person name="Shen Q."/>
            <person name="Grigoriev I.V."/>
            <person name="Kubicek C.P."/>
            <person name="Druzhinina I.S."/>
        </authorList>
    </citation>
    <scope>NUCLEOTIDE SEQUENCE [LARGE SCALE GENOMIC DNA]</scope>
    <source>
        <strain evidence="2 3">CBS 226.95</strain>
    </source>
</reference>
<feature type="region of interest" description="Disordered" evidence="1">
    <location>
        <begin position="331"/>
        <end position="362"/>
    </location>
</feature>
<name>A0A2T4AU68_TRIHA</name>
<dbReference type="EMBL" id="KZ679675">
    <property type="protein sequence ID" value="PTB60605.1"/>
    <property type="molecule type" value="Genomic_DNA"/>
</dbReference>
<feature type="compositionally biased region" description="Polar residues" evidence="1">
    <location>
        <begin position="687"/>
        <end position="704"/>
    </location>
</feature>
<feature type="compositionally biased region" description="Basic and acidic residues" evidence="1">
    <location>
        <begin position="802"/>
        <end position="812"/>
    </location>
</feature>
<feature type="compositionally biased region" description="Low complexity" evidence="1">
    <location>
        <begin position="423"/>
        <end position="449"/>
    </location>
</feature>
<dbReference type="Proteomes" id="UP000241690">
    <property type="component" value="Unassembled WGS sequence"/>
</dbReference>
<feature type="compositionally biased region" description="Basic and acidic residues" evidence="1">
    <location>
        <begin position="573"/>
        <end position="584"/>
    </location>
</feature>
<dbReference type="GeneID" id="36625236"/>
<accession>A0A2T4AU68</accession>
<keyword evidence="3" id="KW-1185">Reference proteome</keyword>
<dbReference type="RefSeq" id="XP_024780282.1">
    <property type="nucleotide sequence ID" value="XM_024916667.1"/>
</dbReference>
<proteinExistence type="predicted"/>
<sequence>MAGRTNRPVWDTSDVDRKPPMLLFRPNQTRRSQSGTDAFLPSGAVEYRPDPGPSWPANAYSTMSGNGSSSASGTITGNVRYNGRTVSLDTDHEIAAAFRYTHGYDYYDHEGTPLPSLSVLAATDPNLGTYIAYSPARPPASPQGSSRGHRLQSPFAPVYPPPTATVAPAELDAGARPTVSPPRASGNAATDCHCLTCSDGTPAKCLQSQLAPQYELLDTVWKEERTRSGLLWQRVESILRQETTITVNYYRDMWDAERTQLKAENDYLSEQVRRLGDENLVLRGKLADQVQADEPIIYQGSFRGNTPLVDGSPPSPVVASPLSPIVGSPLSPVVASSPSPVARRQSGGAGSSDSSRDNRRISGLPGCYSHLFGLGLPASPQMPTPRNPSPLGTAVSPSPPASAPQTLPSARISMSPQPGQDTIPISPTFSPFLPSSPSPDAGAASGGVSTPVRSPKRPLSVIDVHELDPKLEGISLRANTVRRSTFEEAPPDGSPPSKRRRSLSHDYYIITNVQGEDEVTDTKKIEYEEDEERRLTMHAGSTPPPYSPSLPSEILRLRSQNSATPTASSFLPDRYDSLETEDRSVTATVKEGVGESSGASYPDLSSHLGRADSSGVLSAASGDAPLKGPLMIKNIPAQDELFLAALNERLEPISQGQDALPRAVQTPVAVPASLSAVHGEPFDGADASQTTAPDNTDISGTQSEIDGEHDGVHVKMDRPVSPWPAPNNHGQMSDVHAQPKRPAYRIKYPAGPGYAYDGTAIKAEPTDYPFSYEYDDSEDLPAKVEASSTVPLKTEDSDDDSDGRNSEPEVAIKFRSTSNFGAPFGRR</sequence>
<protein>
    <submittedName>
        <fullName evidence="2">Uncharacterized protein</fullName>
    </submittedName>
</protein>
<feature type="compositionally biased region" description="Polar residues" evidence="1">
    <location>
        <begin position="560"/>
        <end position="569"/>
    </location>
</feature>
<evidence type="ECO:0000256" key="1">
    <source>
        <dbReference type="SAM" id="MobiDB-lite"/>
    </source>
</evidence>
<evidence type="ECO:0000313" key="3">
    <source>
        <dbReference type="Proteomes" id="UP000241690"/>
    </source>
</evidence>
<gene>
    <name evidence="2" type="ORF">M431DRAFT_489371</name>
</gene>
<feature type="region of interest" description="Disordered" evidence="1">
    <location>
        <begin position="560"/>
        <end position="607"/>
    </location>
</feature>
<feature type="compositionally biased region" description="Low complexity" evidence="1">
    <location>
        <begin position="331"/>
        <end position="346"/>
    </location>
</feature>
<feature type="region of interest" description="Disordered" evidence="1">
    <location>
        <begin position="482"/>
        <end position="503"/>
    </location>
</feature>
<feature type="region of interest" description="Disordered" evidence="1">
    <location>
        <begin position="378"/>
        <end position="455"/>
    </location>
</feature>
<feature type="region of interest" description="Disordered" evidence="1">
    <location>
        <begin position="767"/>
        <end position="827"/>
    </location>
</feature>
<organism evidence="2 3">
    <name type="scientific">Trichoderma harzianum CBS 226.95</name>
    <dbReference type="NCBI Taxonomy" id="983964"/>
    <lineage>
        <taxon>Eukaryota</taxon>
        <taxon>Fungi</taxon>
        <taxon>Dikarya</taxon>
        <taxon>Ascomycota</taxon>
        <taxon>Pezizomycotina</taxon>
        <taxon>Sordariomycetes</taxon>
        <taxon>Hypocreomycetidae</taxon>
        <taxon>Hypocreales</taxon>
        <taxon>Hypocreaceae</taxon>
        <taxon>Trichoderma</taxon>
    </lineage>
</organism>
<feature type="region of interest" description="Disordered" evidence="1">
    <location>
        <begin position="679"/>
        <end position="707"/>
    </location>
</feature>